<dbReference type="AlphaFoldDB" id="A0A0W0RXE5"/>
<evidence type="ECO:0000313" key="5">
    <source>
        <dbReference type="EMBL" id="KTC75879.1"/>
    </source>
</evidence>
<dbReference type="InterPro" id="IPR015927">
    <property type="entry name" value="Peptidase_S24_S26A/B/C"/>
</dbReference>
<keyword evidence="3" id="KW-0804">Transcription</keyword>
<sequence length="221" mass="24756">MSIKERIGERITQSRRALGITIKELAEKTGELSAARISNWEQGTRSPGPMEAKLLAKALNVSASFLLCLTDNPGGEISKSSNAIQFMPILPLQEAPKANEYFHGVNIIEDSKTKLIVDSIKGKKPSERSFAVEIEDNSMQPPFYKGDLIIIDTEASPNPGDYVVVYIPQKNQTYLRKYSEAKSKDYLYQLIAYNELWATIEVTSKNDATIIGTVIEHRRYL</sequence>
<dbReference type="CDD" id="cd06529">
    <property type="entry name" value="S24_LexA-like"/>
    <property type="match status" value="1"/>
</dbReference>
<keyword evidence="6" id="KW-1185">Reference proteome</keyword>
<dbReference type="Gene3D" id="1.10.260.40">
    <property type="entry name" value="lambda repressor-like DNA-binding domains"/>
    <property type="match status" value="1"/>
</dbReference>
<dbReference type="EMBL" id="LNXU01000007">
    <property type="protein sequence ID" value="KTC75879.1"/>
    <property type="molecule type" value="Genomic_DNA"/>
</dbReference>
<keyword evidence="2" id="KW-0238">DNA-binding</keyword>
<dbReference type="SUPFAM" id="SSF47413">
    <property type="entry name" value="lambda repressor-like DNA-binding domains"/>
    <property type="match status" value="1"/>
</dbReference>
<organism evidence="5 6">
    <name type="scientific">Legionella bozemanae</name>
    <name type="common">Fluoribacter bozemanae</name>
    <dbReference type="NCBI Taxonomy" id="447"/>
    <lineage>
        <taxon>Bacteria</taxon>
        <taxon>Pseudomonadati</taxon>
        <taxon>Pseudomonadota</taxon>
        <taxon>Gammaproteobacteria</taxon>
        <taxon>Legionellales</taxon>
        <taxon>Legionellaceae</taxon>
        <taxon>Legionella</taxon>
    </lineage>
</organism>
<dbReference type="PROSITE" id="PS50943">
    <property type="entry name" value="HTH_CROC1"/>
    <property type="match status" value="1"/>
</dbReference>
<dbReference type="Pfam" id="PF01381">
    <property type="entry name" value="HTH_3"/>
    <property type="match status" value="1"/>
</dbReference>
<dbReference type="PANTHER" id="PTHR40661:SF3">
    <property type="entry name" value="FELS-1 PROPHAGE TRANSCRIPTIONAL REGULATOR"/>
    <property type="match status" value="1"/>
</dbReference>
<dbReference type="Gene3D" id="2.10.109.10">
    <property type="entry name" value="Umud Fragment, subunit A"/>
    <property type="match status" value="1"/>
</dbReference>
<feature type="domain" description="HTH cro/C1-type" evidence="4">
    <location>
        <begin position="11"/>
        <end position="66"/>
    </location>
</feature>
<evidence type="ECO:0000256" key="1">
    <source>
        <dbReference type="ARBA" id="ARBA00023015"/>
    </source>
</evidence>
<dbReference type="InterPro" id="IPR010982">
    <property type="entry name" value="Lambda_DNA-bd_dom_sf"/>
</dbReference>
<gene>
    <name evidence="5" type="ORF">Lboz_0707</name>
</gene>
<evidence type="ECO:0000256" key="3">
    <source>
        <dbReference type="ARBA" id="ARBA00023163"/>
    </source>
</evidence>
<dbReference type="PATRIC" id="fig|447.4.peg.757"/>
<dbReference type="Pfam" id="PF00717">
    <property type="entry name" value="Peptidase_S24"/>
    <property type="match status" value="1"/>
</dbReference>
<dbReference type="SUPFAM" id="SSF51306">
    <property type="entry name" value="LexA/Signal peptidase"/>
    <property type="match status" value="1"/>
</dbReference>
<comment type="caution">
    <text evidence="5">The sequence shown here is derived from an EMBL/GenBank/DDBJ whole genome shotgun (WGS) entry which is preliminary data.</text>
</comment>
<keyword evidence="1" id="KW-0805">Transcription regulation</keyword>
<dbReference type="STRING" id="447.Lboz_0707"/>
<reference evidence="5 6" key="1">
    <citation type="submission" date="2015-11" db="EMBL/GenBank/DDBJ databases">
        <title>Genomic analysis of 38 Legionella species identifies large and diverse effector repertoires.</title>
        <authorList>
            <person name="Burstein D."/>
            <person name="Amaro F."/>
            <person name="Zusman T."/>
            <person name="Lifshitz Z."/>
            <person name="Cohen O."/>
            <person name="Gilbert J.A."/>
            <person name="Pupko T."/>
            <person name="Shuman H.A."/>
            <person name="Segal G."/>
        </authorList>
    </citation>
    <scope>NUCLEOTIDE SEQUENCE [LARGE SCALE GENOMIC DNA]</scope>
    <source>
        <strain evidence="5 6">WIGA</strain>
    </source>
</reference>
<dbReference type="CDD" id="cd00093">
    <property type="entry name" value="HTH_XRE"/>
    <property type="match status" value="1"/>
</dbReference>
<proteinExistence type="predicted"/>
<dbReference type="InterPro" id="IPR001387">
    <property type="entry name" value="Cro/C1-type_HTH"/>
</dbReference>
<dbReference type="PANTHER" id="PTHR40661">
    <property type="match status" value="1"/>
</dbReference>
<dbReference type="InterPro" id="IPR036286">
    <property type="entry name" value="LexA/Signal_pep-like_sf"/>
</dbReference>
<evidence type="ECO:0000313" key="6">
    <source>
        <dbReference type="Proteomes" id="UP000054695"/>
    </source>
</evidence>
<dbReference type="Proteomes" id="UP000054695">
    <property type="component" value="Unassembled WGS sequence"/>
</dbReference>
<name>A0A0W0RXE5_LEGBO</name>
<protein>
    <submittedName>
        <fullName evidence="5">Phage repressor</fullName>
    </submittedName>
</protein>
<dbReference type="RefSeq" id="WP_058458401.1">
    <property type="nucleotide sequence ID" value="NZ_CAAAIY010000032.1"/>
</dbReference>
<dbReference type="InterPro" id="IPR039418">
    <property type="entry name" value="LexA-like"/>
</dbReference>
<dbReference type="OrthoDB" id="9791537at2"/>
<evidence type="ECO:0000259" key="4">
    <source>
        <dbReference type="PROSITE" id="PS50943"/>
    </source>
</evidence>
<dbReference type="SMART" id="SM00530">
    <property type="entry name" value="HTH_XRE"/>
    <property type="match status" value="1"/>
</dbReference>
<accession>A0A0W0RXE5</accession>
<evidence type="ECO:0000256" key="2">
    <source>
        <dbReference type="ARBA" id="ARBA00023125"/>
    </source>
</evidence>
<dbReference type="GO" id="GO:0003677">
    <property type="term" value="F:DNA binding"/>
    <property type="evidence" value="ECO:0007669"/>
    <property type="project" value="UniProtKB-KW"/>
</dbReference>